<dbReference type="RefSeq" id="WP_377366828.1">
    <property type="nucleotide sequence ID" value="NZ_JBHTMN010000010.1"/>
</dbReference>
<name>A0ABW4B0C6_9GAMM</name>
<sequence>MKYHEEGISFVVQGAVERKNDITSKCLQSIKEFFPASEVILSTWEGSDVSGLAFDQLILSADPGDLGPYYEDRKNLLNNNNRQLLSTYEGIKASTSSYVVKVRSDMLFSSNRLEYYLRKTGKCKGRVLSHKLITLRDHTINPKHFLKLSHHPSDFIYAGRREDMLYYFDSPLQTRDMASYFKNYNYPDEIVPKLIPQFANEQYILKSFLERAEGHCMLKHAFDFDSDVVQDWFRIVSEYFFLCSEKELGITCQKYKKGFFSERRYSFTKKEFYALFSKEVGHFDFERLFYSSVHLIKNVLKK</sequence>
<organism evidence="1 2">
    <name type="scientific">Rhodanobacter aciditrophus</name>
    <dbReference type="NCBI Taxonomy" id="1623218"/>
    <lineage>
        <taxon>Bacteria</taxon>
        <taxon>Pseudomonadati</taxon>
        <taxon>Pseudomonadota</taxon>
        <taxon>Gammaproteobacteria</taxon>
        <taxon>Lysobacterales</taxon>
        <taxon>Rhodanobacteraceae</taxon>
        <taxon>Rhodanobacter</taxon>
    </lineage>
</organism>
<gene>
    <name evidence="1" type="ORF">ACFQ45_08975</name>
</gene>
<protein>
    <submittedName>
        <fullName evidence="1">WavE lipopolysaccharide synthesis family protein</fullName>
    </submittedName>
</protein>
<dbReference type="Pfam" id="PF07507">
    <property type="entry name" value="WavE"/>
    <property type="match status" value="1"/>
</dbReference>
<dbReference type="EMBL" id="JBHTMN010000010">
    <property type="protein sequence ID" value="MFD1383497.1"/>
    <property type="molecule type" value="Genomic_DNA"/>
</dbReference>
<reference evidence="2" key="1">
    <citation type="journal article" date="2019" name="Int. J. Syst. Evol. Microbiol.">
        <title>The Global Catalogue of Microorganisms (GCM) 10K type strain sequencing project: providing services to taxonomists for standard genome sequencing and annotation.</title>
        <authorList>
            <consortium name="The Broad Institute Genomics Platform"/>
            <consortium name="The Broad Institute Genome Sequencing Center for Infectious Disease"/>
            <person name="Wu L."/>
            <person name="Ma J."/>
        </authorList>
    </citation>
    <scope>NUCLEOTIDE SEQUENCE [LARGE SCALE GENOMIC DNA]</scope>
    <source>
        <strain evidence="2">JCM 30774</strain>
    </source>
</reference>
<evidence type="ECO:0000313" key="2">
    <source>
        <dbReference type="Proteomes" id="UP001597059"/>
    </source>
</evidence>
<keyword evidence="2" id="KW-1185">Reference proteome</keyword>
<dbReference type="Proteomes" id="UP001597059">
    <property type="component" value="Unassembled WGS sequence"/>
</dbReference>
<comment type="caution">
    <text evidence="1">The sequence shown here is derived from an EMBL/GenBank/DDBJ whole genome shotgun (WGS) entry which is preliminary data.</text>
</comment>
<proteinExistence type="predicted"/>
<evidence type="ECO:0000313" key="1">
    <source>
        <dbReference type="EMBL" id="MFD1383497.1"/>
    </source>
</evidence>
<accession>A0ABW4B0C6</accession>
<dbReference type="InterPro" id="IPR011122">
    <property type="entry name" value="WavE"/>
</dbReference>